<comment type="caution">
    <text evidence="2">The sequence shown here is derived from an EMBL/GenBank/DDBJ whole genome shotgun (WGS) entry which is preliminary data.</text>
</comment>
<proteinExistence type="predicted"/>
<protein>
    <submittedName>
        <fullName evidence="2">Uncharacterized protein</fullName>
    </submittedName>
</protein>
<gene>
    <name evidence="2" type="ORF">DPMN_108177</name>
</gene>
<keyword evidence="3" id="KW-1185">Reference proteome</keyword>
<dbReference type="Proteomes" id="UP000828390">
    <property type="component" value="Unassembled WGS sequence"/>
</dbReference>
<reference evidence="2" key="1">
    <citation type="journal article" date="2019" name="bioRxiv">
        <title>The Genome of the Zebra Mussel, Dreissena polymorpha: A Resource for Invasive Species Research.</title>
        <authorList>
            <person name="McCartney M.A."/>
            <person name="Auch B."/>
            <person name="Kono T."/>
            <person name="Mallez S."/>
            <person name="Zhang Y."/>
            <person name="Obille A."/>
            <person name="Becker A."/>
            <person name="Abrahante J.E."/>
            <person name="Garbe J."/>
            <person name="Badalamenti J.P."/>
            <person name="Herman A."/>
            <person name="Mangelson H."/>
            <person name="Liachko I."/>
            <person name="Sullivan S."/>
            <person name="Sone E.D."/>
            <person name="Koren S."/>
            <person name="Silverstein K.A.T."/>
            <person name="Beckman K.B."/>
            <person name="Gohl D.M."/>
        </authorList>
    </citation>
    <scope>NUCLEOTIDE SEQUENCE</scope>
    <source>
        <strain evidence="2">Duluth1</strain>
        <tissue evidence="2">Whole animal</tissue>
    </source>
</reference>
<dbReference type="AlphaFoldDB" id="A0A9D4K8F0"/>
<evidence type="ECO:0000313" key="3">
    <source>
        <dbReference type="Proteomes" id="UP000828390"/>
    </source>
</evidence>
<feature type="region of interest" description="Disordered" evidence="1">
    <location>
        <begin position="22"/>
        <end position="44"/>
    </location>
</feature>
<accession>A0A9D4K8F0</accession>
<name>A0A9D4K8F0_DREPO</name>
<dbReference type="EMBL" id="JAIWYP010000004">
    <property type="protein sequence ID" value="KAH3834844.1"/>
    <property type="molecule type" value="Genomic_DNA"/>
</dbReference>
<reference evidence="2" key="2">
    <citation type="submission" date="2020-11" db="EMBL/GenBank/DDBJ databases">
        <authorList>
            <person name="McCartney M.A."/>
            <person name="Auch B."/>
            <person name="Kono T."/>
            <person name="Mallez S."/>
            <person name="Becker A."/>
            <person name="Gohl D.M."/>
            <person name="Silverstein K.A.T."/>
            <person name="Koren S."/>
            <person name="Bechman K.B."/>
            <person name="Herman A."/>
            <person name="Abrahante J.E."/>
            <person name="Garbe J."/>
        </authorList>
    </citation>
    <scope>NUCLEOTIDE SEQUENCE</scope>
    <source>
        <strain evidence="2">Duluth1</strain>
        <tissue evidence="2">Whole animal</tissue>
    </source>
</reference>
<organism evidence="2 3">
    <name type="scientific">Dreissena polymorpha</name>
    <name type="common">Zebra mussel</name>
    <name type="synonym">Mytilus polymorpha</name>
    <dbReference type="NCBI Taxonomy" id="45954"/>
    <lineage>
        <taxon>Eukaryota</taxon>
        <taxon>Metazoa</taxon>
        <taxon>Spiralia</taxon>
        <taxon>Lophotrochozoa</taxon>
        <taxon>Mollusca</taxon>
        <taxon>Bivalvia</taxon>
        <taxon>Autobranchia</taxon>
        <taxon>Heteroconchia</taxon>
        <taxon>Euheterodonta</taxon>
        <taxon>Imparidentia</taxon>
        <taxon>Neoheterodontei</taxon>
        <taxon>Myida</taxon>
        <taxon>Dreissenoidea</taxon>
        <taxon>Dreissenidae</taxon>
        <taxon>Dreissena</taxon>
    </lineage>
</organism>
<sequence length="93" mass="10540">MFYYYFLKEIENQHFGRTPCNTPFASQQSCSSDSESDDHLVDQQQDHAEVEMCQLQAALLELQAEVSDDEDLSSVANDSDLPNKHKFMKGCGC</sequence>
<evidence type="ECO:0000256" key="1">
    <source>
        <dbReference type="SAM" id="MobiDB-lite"/>
    </source>
</evidence>
<evidence type="ECO:0000313" key="2">
    <source>
        <dbReference type="EMBL" id="KAH3834844.1"/>
    </source>
</evidence>